<dbReference type="InterPro" id="IPR011008">
    <property type="entry name" value="Dimeric_a/b-barrel"/>
</dbReference>
<dbReference type="Proteomes" id="UP000319130">
    <property type="component" value="Unassembled WGS sequence"/>
</dbReference>
<evidence type="ECO:0000313" key="3">
    <source>
        <dbReference type="Proteomes" id="UP000319130"/>
    </source>
</evidence>
<dbReference type="GO" id="GO:0043565">
    <property type="term" value="F:sequence-specific DNA binding"/>
    <property type="evidence" value="ECO:0007669"/>
    <property type="project" value="TreeGrafter"/>
</dbReference>
<evidence type="ECO:0000259" key="1">
    <source>
        <dbReference type="Pfam" id="PF01037"/>
    </source>
</evidence>
<dbReference type="Pfam" id="PF01037">
    <property type="entry name" value="AsnC_trans_reg"/>
    <property type="match status" value="1"/>
</dbReference>
<dbReference type="EMBL" id="SOIZ01000130">
    <property type="protein sequence ID" value="TET63068.1"/>
    <property type="molecule type" value="Genomic_DNA"/>
</dbReference>
<feature type="domain" description="Transcription regulator AsnC/Lrp ligand binding" evidence="1">
    <location>
        <begin position="85"/>
        <end position="150"/>
    </location>
</feature>
<dbReference type="GO" id="GO:0005829">
    <property type="term" value="C:cytosol"/>
    <property type="evidence" value="ECO:0007669"/>
    <property type="project" value="TreeGrafter"/>
</dbReference>
<evidence type="ECO:0000313" key="2">
    <source>
        <dbReference type="EMBL" id="TET63068.1"/>
    </source>
</evidence>
<sequence>MQLKEILNRVPGLGKDLVYYLENKGYIHPRKIQKDRISRREYSKRDHQIIASVFKYYKRGYPPKIAYQLVTKEERMLAYVLMEVPGKGSRKVLESLRKVDGVIEAAATYGGSDIIAKIDVPDISDLDQIILEKIESLPGVKSTHTLIVLHKTHWRR</sequence>
<comment type="caution">
    <text evidence="2">The sequence shown here is derived from an EMBL/GenBank/DDBJ whole genome shotgun (WGS) entry which is preliminary data.</text>
</comment>
<organism evidence="2 3">
    <name type="scientific">Aerophobetes bacterium</name>
    <dbReference type="NCBI Taxonomy" id="2030807"/>
    <lineage>
        <taxon>Bacteria</taxon>
        <taxon>Candidatus Aerophobota</taxon>
    </lineage>
</organism>
<gene>
    <name evidence="2" type="ORF">E3J48_03105</name>
</gene>
<name>A0A523W7R4_UNCAE</name>
<dbReference type="SUPFAM" id="SSF54909">
    <property type="entry name" value="Dimeric alpha+beta barrel"/>
    <property type="match status" value="1"/>
</dbReference>
<dbReference type="PANTHER" id="PTHR30154">
    <property type="entry name" value="LEUCINE-RESPONSIVE REGULATORY PROTEIN"/>
    <property type="match status" value="1"/>
</dbReference>
<dbReference type="AlphaFoldDB" id="A0A523W7R4"/>
<proteinExistence type="predicted"/>
<reference evidence="2 3" key="1">
    <citation type="submission" date="2019-03" db="EMBL/GenBank/DDBJ databases">
        <title>Metabolic potential of uncultured bacteria and archaea associated with petroleum seepage in deep-sea sediments.</title>
        <authorList>
            <person name="Dong X."/>
            <person name="Hubert C."/>
        </authorList>
    </citation>
    <scope>NUCLEOTIDE SEQUENCE [LARGE SCALE GENOMIC DNA]</scope>
    <source>
        <strain evidence="2">E29_bin52</strain>
    </source>
</reference>
<protein>
    <submittedName>
        <fullName evidence="2">Lrp/AsnC family transcriptional regulator</fullName>
    </submittedName>
</protein>
<accession>A0A523W7R4</accession>
<dbReference type="InterPro" id="IPR019887">
    <property type="entry name" value="Tscrpt_reg_AsnC/Lrp_C"/>
</dbReference>
<dbReference type="Gene3D" id="3.30.70.920">
    <property type="match status" value="1"/>
</dbReference>
<dbReference type="GO" id="GO:0043200">
    <property type="term" value="P:response to amino acid"/>
    <property type="evidence" value="ECO:0007669"/>
    <property type="project" value="TreeGrafter"/>
</dbReference>
<dbReference type="PANTHER" id="PTHR30154:SF34">
    <property type="entry name" value="TRANSCRIPTIONAL REGULATOR AZLB"/>
    <property type="match status" value="1"/>
</dbReference>